<evidence type="ECO:0000256" key="4">
    <source>
        <dbReference type="ARBA" id="ARBA00022500"/>
    </source>
</evidence>
<name>A0LT68_ACIC1</name>
<gene>
    <name evidence="9" type="ordered locus">Acel_0855</name>
</gene>
<dbReference type="GO" id="GO:0006935">
    <property type="term" value="P:chemotaxis"/>
    <property type="evidence" value="ECO:0007669"/>
    <property type="project" value="UniProtKB-KW"/>
</dbReference>
<dbReference type="PRINTS" id="PR00956">
    <property type="entry name" value="FLGMOTORFLIN"/>
</dbReference>
<keyword evidence="9" id="KW-0969">Cilium</keyword>
<dbReference type="SUPFAM" id="SSF101801">
    <property type="entry name" value="Surface presentation of antigens (SPOA)"/>
    <property type="match status" value="1"/>
</dbReference>
<reference evidence="9 10" key="1">
    <citation type="journal article" date="2009" name="Genome Res.">
        <title>Complete genome of the cellulolytic thermophile Acidothermus cellulolyticus 11B provides insights into its ecophysiological and evolutionary adaptations.</title>
        <authorList>
            <person name="Barabote R.D."/>
            <person name="Xie G."/>
            <person name="Leu D.H."/>
            <person name="Normand P."/>
            <person name="Necsulea A."/>
            <person name="Daubin V."/>
            <person name="Medigue C."/>
            <person name="Adney W.S."/>
            <person name="Xu X.C."/>
            <person name="Lapidus A."/>
            <person name="Parales R.E."/>
            <person name="Detter C."/>
            <person name="Pujic P."/>
            <person name="Bruce D."/>
            <person name="Lavire C."/>
            <person name="Challacombe J.F."/>
            <person name="Brettin T.S."/>
            <person name="Berry A.M."/>
        </authorList>
    </citation>
    <scope>NUCLEOTIDE SEQUENCE [LARGE SCALE GENOMIC DNA]</scope>
    <source>
        <strain evidence="10">ATCC 43068 / DSM 8971 / 11B</strain>
    </source>
</reference>
<dbReference type="HOGENOM" id="CLU_097058_5_2_11"/>
<evidence type="ECO:0000256" key="5">
    <source>
        <dbReference type="ARBA" id="ARBA00022779"/>
    </source>
</evidence>
<keyword evidence="9" id="KW-0966">Cell projection</keyword>
<dbReference type="InterPro" id="IPR001543">
    <property type="entry name" value="FliN-like_C"/>
</dbReference>
<dbReference type="Gene3D" id="2.30.330.10">
    <property type="entry name" value="SpoA-like"/>
    <property type="match status" value="1"/>
</dbReference>
<keyword evidence="9" id="KW-0282">Flagellum</keyword>
<comment type="similarity">
    <text evidence="2">Belongs to the FliN/MopA/SpaO family.</text>
</comment>
<dbReference type="InterPro" id="IPR051469">
    <property type="entry name" value="FliN/MopA/SpaO"/>
</dbReference>
<evidence type="ECO:0000256" key="2">
    <source>
        <dbReference type="ARBA" id="ARBA00009226"/>
    </source>
</evidence>
<evidence type="ECO:0000256" key="3">
    <source>
        <dbReference type="ARBA" id="ARBA00022475"/>
    </source>
</evidence>
<keyword evidence="10" id="KW-1185">Reference proteome</keyword>
<feature type="domain" description="Flagellar motor switch protein FliN-like C-terminal" evidence="8">
    <location>
        <begin position="44"/>
        <end position="114"/>
    </location>
</feature>
<accession>A0LT68</accession>
<feature type="region of interest" description="Disordered" evidence="7">
    <location>
        <begin position="1"/>
        <end position="32"/>
    </location>
</feature>
<dbReference type="GO" id="GO:0071973">
    <property type="term" value="P:bacterial-type flagellum-dependent cell motility"/>
    <property type="evidence" value="ECO:0007669"/>
    <property type="project" value="InterPro"/>
</dbReference>
<dbReference type="OrthoDB" id="9773459at2"/>
<dbReference type="Proteomes" id="UP000008221">
    <property type="component" value="Chromosome"/>
</dbReference>
<comment type="subcellular location">
    <subcellularLocation>
        <location evidence="1">Cell membrane</location>
        <topology evidence="1">Peripheral membrane protein</topology>
        <orientation evidence="1">Cytoplasmic side</orientation>
    </subcellularLocation>
</comment>
<evidence type="ECO:0000256" key="6">
    <source>
        <dbReference type="ARBA" id="ARBA00023136"/>
    </source>
</evidence>
<dbReference type="InterPro" id="IPR001172">
    <property type="entry name" value="FliN_T3SS_HrcQb"/>
</dbReference>
<keyword evidence="4" id="KW-0145">Chemotaxis</keyword>
<dbReference type="InterPro" id="IPR036429">
    <property type="entry name" value="SpoA-like_sf"/>
</dbReference>
<sequence length="123" mass="12882">MTEISPSDSVLSALVGDSSEPAESVSPVNSAASAQTVRASRLELLQNVEMGVTAELGRTRMTVRELLSLAPGMVVELNRAAGSPIDLYVNGTLIARGEVVVIDEEFGVRISEIVGPDSERGGQ</sequence>
<dbReference type="PANTHER" id="PTHR43484:SF1">
    <property type="entry name" value="FLAGELLAR MOTOR SWITCH PROTEIN FLIN"/>
    <property type="match status" value="1"/>
</dbReference>
<dbReference type="GO" id="GO:0009425">
    <property type="term" value="C:bacterial-type flagellum basal body"/>
    <property type="evidence" value="ECO:0007669"/>
    <property type="project" value="InterPro"/>
</dbReference>
<dbReference type="AlphaFoldDB" id="A0LT68"/>
<evidence type="ECO:0000313" key="10">
    <source>
        <dbReference type="Proteomes" id="UP000008221"/>
    </source>
</evidence>
<dbReference type="InterPro" id="IPR012826">
    <property type="entry name" value="FliN"/>
</dbReference>
<proteinExistence type="inferred from homology"/>
<dbReference type="STRING" id="351607.Acel_0855"/>
<evidence type="ECO:0000313" key="9">
    <source>
        <dbReference type="EMBL" id="ABK52628.1"/>
    </source>
</evidence>
<keyword evidence="6" id="KW-0472">Membrane</keyword>
<organism evidence="9 10">
    <name type="scientific">Acidothermus cellulolyticus (strain ATCC 43068 / DSM 8971 / 11B)</name>
    <dbReference type="NCBI Taxonomy" id="351607"/>
    <lineage>
        <taxon>Bacteria</taxon>
        <taxon>Bacillati</taxon>
        <taxon>Actinomycetota</taxon>
        <taxon>Actinomycetes</taxon>
        <taxon>Acidothermales</taxon>
        <taxon>Acidothermaceae</taxon>
        <taxon>Acidothermus</taxon>
    </lineage>
</organism>
<dbReference type="PANTHER" id="PTHR43484">
    <property type="match status" value="1"/>
</dbReference>
<dbReference type="Pfam" id="PF01052">
    <property type="entry name" value="FliMN_C"/>
    <property type="match status" value="1"/>
</dbReference>
<dbReference type="RefSeq" id="WP_011719691.1">
    <property type="nucleotide sequence ID" value="NC_008578.1"/>
</dbReference>
<dbReference type="InParanoid" id="A0LT68"/>
<dbReference type="EMBL" id="CP000481">
    <property type="protein sequence ID" value="ABK52628.1"/>
    <property type="molecule type" value="Genomic_DNA"/>
</dbReference>
<dbReference type="KEGG" id="ace:Acel_0855"/>
<evidence type="ECO:0000256" key="1">
    <source>
        <dbReference type="ARBA" id="ARBA00004413"/>
    </source>
</evidence>
<keyword evidence="3" id="KW-1003">Cell membrane</keyword>
<keyword evidence="5" id="KW-0283">Flagellar rotation</keyword>
<dbReference type="NCBIfam" id="TIGR02480">
    <property type="entry name" value="fliN"/>
    <property type="match status" value="1"/>
</dbReference>
<dbReference type="eggNOG" id="COG1886">
    <property type="taxonomic scope" value="Bacteria"/>
</dbReference>
<feature type="compositionally biased region" description="Polar residues" evidence="7">
    <location>
        <begin position="1"/>
        <end position="10"/>
    </location>
</feature>
<protein>
    <submittedName>
        <fullName evidence="9">Flagellar motor switch protein FliN</fullName>
    </submittedName>
</protein>
<evidence type="ECO:0000259" key="8">
    <source>
        <dbReference type="Pfam" id="PF01052"/>
    </source>
</evidence>
<dbReference type="GO" id="GO:0005886">
    <property type="term" value="C:plasma membrane"/>
    <property type="evidence" value="ECO:0007669"/>
    <property type="project" value="UniProtKB-SubCell"/>
</dbReference>
<dbReference type="GO" id="GO:0003774">
    <property type="term" value="F:cytoskeletal motor activity"/>
    <property type="evidence" value="ECO:0007669"/>
    <property type="project" value="InterPro"/>
</dbReference>
<evidence type="ECO:0000256" key="7">
    <source>
        <dbReference type="SAM" id="MobiDB-lite"/>
    </source>
</evidence>